<dbReference type="Proteomes" id="UP000091857">
    <property type="component" value="Chromosome 5"/>
</dbReference>
<evidence type="ECO:0008006" key="3">
    <source>
        <dbReference type="Google" id="ProtNLM"/>
    </source>
</evidence>
<dbReference type="Gramene" id="Manes.05G067101.1.v8.1">
    <property type="protein sequence ID" value="Manes.05G067101.1.v8.1.CDS.1"/>
    <property type="gene ID" value="Manes.05G067101.v8.1"/>
</dbReference>
<comment type="caution">
    <text evidence="1">The sequence shown here is derived from an EMBL/GenBank/DDBJ whole genome shotgun (WGS) entry which is preliminary data.</text>
</comment>
<evidence type="ECO:0000313" key="1">
    <source>
        <dbReference type="EMBL" id="OAY49582.1"/>
    </source>
</evidence>
<name>A0A2C9VTX2_MANES</name>
<dbReference type="AlphaFoldDB" id="A0A2C9VTX2"/>
<evidence type="ECO:0000313" key="2">
    <source>
        <dbReference type="Proteomes" id="UP000091857"/>
    </source>
</evidence>
<keyword evidence="2" id="KW-1185">Reference proteome</keyword>
<proteinExistence type="predicted"/>
<gene>
    <name evidence="1" type="ORF">MANES_05G067101v8</name>
</gene>
<reference evidence="2" key="1">
    <citation type="journal article" date="2016" name="Nat. Biotechnol.">
        <title>Sequencing wild and cultivated cassava and related species reveals extensive interspecific hybridization and genetic diversity.</title>
        <authorList>
            <person name="Bredeson J.V."/>
            <person name="Lyons J.B."/>
            <person name="Prochnik S.E."/>
            <person name="Wu G.A."/>
            <person name="Ha C.M."/>
            <person name="Edsinger-Gonzales E."/>
            <person name="Grimwood J."/>
            <person name="Schmutz J."/>
            <person name="Rabbi I.Y."/>
            <person name="Egesi C."/>
            <person name="Nauluvula P."/>
            <person name="Lebot V."/>
            <person name="Ndunguru J."/>
            <person name="Mkamilo G."/>
            <person name="Bart R.S."/>
            <person name="Setter T.L."/>
            <person name="Gleadow R.M."/>
            <person name="Kulakow P."/>
            <person name="Ferguson M.E."/>
            <person name="Rounsley S."/>
            <person name="Rokhsar D.S."/>
        </authorList>
    </citation>
    <scope>NUCLEOTIDE SEQUENCE [LARGE SCALE GENOMIC DNA]</scope>
    <source>
        <strain evidence="2">cv. AM560-2</strain>
    </source>
</reference>
<organism evidence="1 2">
    <name type="scientific">Manihot esculenta</name>
    <name type="common">Cassava</name>
    <name type="synonym">Jatropha manihot</name>
    <dbReference type="NCBI Taxonomy" id="3983"/>
    <lineage>
        <taxon>Eukaryota</taxon>
        <taxon>Viridiplantae</taxon>
        <taxon>Streptophyta</taxon>
        <taxon>Embryophyta</taxon>
        <taxon>Tracheophyta</taxon>
        <taxon>Spermatophyta</taxon>
        <taxon>Magnoliopsida</taxon>
        <taxon>eudicotyledons</taxon>
        <taxon>Gunneridae</taxon>
        <taxon>Pentapetalae</taxon>
        <taxon>rosids</taxon>
        <taxon>fabids</taxon>
        <taxon>Malpighiales</taxon>
        <taxon>Euphorbiaceae</taxon>
        <taxon>Crotonoideae</taxon>
        <taxon>Manihoteae</taxon>
        <taxon>Manihot</taxon>
    </lineage>
</organism>
<sequence>MERASTVMSFTEIIPTNMERCRRHLCNCGLETLFHVLRDCSVASYVWKRILSREKWGSVHDWIVSNLQDTSICSHGVTVNFLFGLLCWQLWNRNLLCSRRST</sequence>
<accession>A0A2C9VTX2</accession>
<protein>
    <recommendedName>
        <fullName evidence="3">Reverse transcriptase zinc-binding domain-containing protein</fullName>
    </recommendedName>
</protein>
<dbReference type="EMBL" id="CM004391">
    <property type="protein sequence ID" value="OAY49582.1"/>
    <property type="molecule type" value="Genomic_DNA"/>
</dbReference>